<dbReference type="RefSeq" id="XP_002428790.1">
    <property type="nucleotide sequence ID" value="XM_002428745.1"/>
</dbReference>
<dbReference type="VEuPathDB" id="VectorBase:PHUM400680"/>
<dbReference type="HOGENOM" id="CLU_304250_0_0_1"/>
<feature type="region of interest" description="Disordered" evidence="1">
    <location>
        <begin position="278"/>
        <end position="297"/>
    </location>
</feature>
<feature type="compositionally biased region" description="Polar residues" evidence="1">
    <location>
        <begin position="280"/>
        <end position="297"/>
    </location>
</feature>
<evidence type="ECO:0000256" key="1">
    <source>
        <dbReference type="SAM" id="MobiDB-lite"/>
    </source>
</evidence>
<feature type="compositionally biased region" description="Low complexity" evidence="1">
    <location>
        <begin position="622"/>
        <end position="631"/>
    </location>
</feature>
<dbReference type="CTD" id="8237967"/>
<organism>
    <name type="scientific">Pediculus humanus subsp. corporis</name>
    <name type="common">Body louse</name>
    <dbReference type="NCBI Taxonomy" id="121224"/>
    <lineage>
        <taxon>Eukaryota</taxon>
        <taxon>Metazoa</taxon>
        <taxon>Ecdysozoa</taxon>
        <taxon>Arthropoda</taxon>
        <taxon>Hexapoda</taxon>
        <taxon>Insecta</taxon>
        <taxon>Pterygota</taxon>
        <taxon>Neoptera</taxon>
        <taxon>Paraneoptera</taxon>
        <taxon>Psocodea</taxon>
        <taxon>Troctomorpha</taxon>
        <taxon>Phthiraptera</taxon>
        <taxon>Anoplura</taxon>
        <taxon>Pediculidae</taxon>
        <taxon>Pediculus</taxon>
    </lineage>
</organism>
<dbReference type="EnsemblMetazoa" id="PHUM400680-RA">
    <property type="protein sequence ID" value="PHUM400680-PA"/>
    <property type="gene ID" value="PHUM400680"/>
</dbReference>
<feature type="region of interest" description="Disordered" evidence="1">
    <location>
        <begin position="892"/>
        <end position="933"/>
    </location>
</feature>
<name>E0VRP6_PEDHC</name>
<evidence type="ECO:0000313" key="4">
    <source>
        <dbReference type="Proteomes" id="UP000009046"/>
    </source>
</evidence>
<feature type="compositionally biased region" description="Polar residues" evidence="1">
    <location>
        <begin position="683"/>
        <end position="693"/>
    </location>
</feature>
<dbReference type="GeneID" id="8237967"/>
<reference evidence="2" key="1">
    <citation type="submission" date="2007-04" db="EMBL/GenBank/DDBJ databases">
        <title>Annotation of Pediculus humanus corporis strain USDA.</title>
        <authorList>
            <person name="Kirkness E."/>
            <person name="Hannick L."/>
            <person name="Hass B."/>
            <person name="Bruggner R."/>
            <person name="Lawson D."/>
            <person name="Bidwell S."/>
            <person name="Joardar V."/>
            <person name="Caler E."/>
            <person name="Walenz B."/>
            <person name="Inman J."/>
            <person name="Schobel S."/>
            <person name="Galinsky K."/>
            <person name="Amedeo P."/>
            <person name="Strausberg R."/>
        </authorList>
    </citation>
    <scope>NUCLEOTIDE SEQUENCE</scope>
    <source>
        <strain evidence="2">USDA</strain>
    </source>
</reference>
<dbReference type="STRING" id="121224.E0VRP6"/>
<reference evidence="2" key="2">
    <citation type="submission" date="2007-04" db="EMBL/GenBank/DDBJ databases">
        <title>The genome of the human body louse.</title>
        <authorList>
            <consortium name="The Human Body Louse Genome Consortium"/>
            <person name="Kirkness E."/>
            <person name="Walenz B."/>
            <person name="Hass B."/>
            <person name="Bruggner R."/>
            <person name="Strausberg R."/>
        </authorList>
    </citation>
    <scope>NUCLEOTIDE SEQUENCE</scope>
    <source>
        <strain evidence="2">USDA</strain>
    </source>
</reference>
<dbReference type="OrthoDB" id="5831756at2759"/>
<dbReference type="EMBL" id="AAZO01004700">
    <property type="status" value="NOT_ANNOTATED_CDS"/>
    <property type="molecule type" value="Genomic_DNA"/>
</dbReference>
<proteinExistence type="predicted"/>
<evidence type="ECO:0000313" key="2">
    <source>
        <dbReference type="EMBL" id="EEB16052.1"/>
    </source>
</evidence>
<dbReference type="EMBL" id="DS235478">
    <property type="protein sequence ID" value="EEB16052.1"/>
    <property type="molecule type" value="Genomic_DNA"/>
</dbReference>
<feature type="region of interest" description="Disordered" evidence="1">
    <location>
        <begin position="683"/>
        <end position="705"/>
    </location>
</feature>
<feature type="region of interest" description="Disordered" evidence="1">
    <location>
        <begin position="619"/>
        <end position="641"/>
    </location>
</feature>
<feature type="region of interest" description="Disordered" evidence="1">
    <location>
        <begin position="749"/>
        <end position="847"/>
    </location>
</feature>
<protein>
    <submittedName>
        <fullName evidence="2 3">Uncharacterized protein</fullName>
    </submittedName>
</protein>
<feature type="compositionally biased region" description="Basic and acidic residues" evidence="1">
    <location>
        <begin position="749"/>
        <end position="759"/>
    </location>
</feature>
<dbReference type="Proteomes" id="UP000009046">
    <property type="component" value="Unassembled WGS sequence"/>
</dbReference>
<feature type="compositionally biased region" description="Basic and acidic residues" evidence="1">
    <location>
        <begin position="771"/>
        <end position="780"/>
    </location>
</feature>
<gene>
    <name evidence="3" type="primary">8237967</name>
    <name evidence="2" type="ORF">Phum_PHUM400680</name>
</gene>
<feature type="compositionally biased region" description="Basic and acidic residues" evidence="1">
    <location>
        <begin position="794"/>
        <end position="808"/>
    </location>
</feature>
<dbReference type="AlphaFoldDB" id="E0VRP6"/>
<dbReference type="eggNOG" id="ENOG502S9PI">
    <property type="taxonomic scope" value="Eukaryota"/>
</dbReference>
<dbReference type="InParanoid" id="E0VRP6"/>
<dbReference type="KEGG" id="phu:Phum_PHUM400680"/>
<accession>E0VRP6</accession>
<reference evidence="3" key="3">
    <citation type="submission" date="2021-02" db="UniProtKB">
        <authorList>
            <consortium name="EnsemblMetazoa"/>
        </authorList>
    </citation>
    <scope>IDENTIFICATION</scope>
    <source>
        <strain evidence="3">USDA</strain>
    </source>
</reference>
<sequence>MTTFHGEKNPYVYPLNQGVTHAENTVGDALQRKLERLNSTIMSQDEQVRRQHMFFGHSGYSEDSDYTSDLNYPIGQHPNSSASQFRSAAQLMRTPDRSLETSRENSYERDEIPGQVHIQGNNHLITNNSYQQGGCSAQNYSYHQQSYRNYNEVKDGTIINICPVIIKPIGHQILHNRIAYDGKEVSNTGTKPEQYQNYGAQNYTEYYNEDYGYQNESCQNRVNKRRSSKILPANVYSNSSQNNAYYNAQRDDGREIETVDGNGGSTMSTTAAARRKLLKQQRQSSENYGSATGWQSNESGTVWESAENYNYYYSDYNLTGSTVVNAASPVSTPVHPHKKRTLPQIRAVSRNKTSSVSLPQTPIRQLPNPMAAINKQRVSAPVSRTTSADYEQNDFYDSRTFNENYNYAYVSSDNLLNEKFGGGGGGYSTDVRNSENYNTNYETTEKFDNYENKENYPEVIDNYQNVSDHAYHHQDVGDSSEQYQNIQNQNSQDKYYAPNYFQEDNLKNYYETDVTDVRGGQKHKEFLDRRANSPFVQQNTDSLESRDDELRDESFETAVDSICSSIPLQKGNAEYSSVDPGYDYKFEPPKPLLQQSETLTPQAQSQRVLGGLFGQLTKSASQNVQQQQTQKPDQRSRDQPNLLTNPALAAMNVTKGFFSSISNASQHTPQDHKTIENQISTVSKRGSLKQQDSVESEHGFKSNQNYYDNQVQDYIIPEEPEYSDRKEEEYFENQDKYYDFDERDYYENEEKDGFSKEGDLQPVSELDQLESELRKERARNADNSSFSKKTGYLRHQDTVESEGKRSDYSNRGYLRQQDSLESCDKDPIMRHSSMISEPSSPVMDNRYDNARVSVPDALRHGMMESNHMDGFRKRGSGHDNSLIEPYHPNDVDRDIAKDYPTSPPAIQKQPNVDLEGIEEEEVPNEPSLLPEDDKPICFEVEPEESMKVPVPERRKYTAKERWHRAYNIVVQQINDEP</sequence>
<evidence type="ECO:0000313" key="3">
    <source>
        <dbReference type="EnsemblMetazoa" id="PHUM400680-PA"/>
    </source>
</evidence>
<keyword evidence="4" id="KW-1185">Reference proteome</keyword>